<accession>A0AAW0AXN9</accession>
<evidence type="ECO:0000313" key="1">
    <source>
        <dbReference type="EMBL" id="KAK7017838.1"/>
    </source>
</evidence>
<dbReference type="AlphaFoldDB" id="A0AAW0AXN9"/>
<organism evidence="1 2">
    <name type="scientific">Favolaschia claudopus</name>
    <dbReference type="NCBI Taxonomy" id="2862362"/>
    <lineage>
        <taxon>Eukaryota</taxon>
        <taxon>Fungi</taxon>
        <taxon>Dikarya</taxon>
        <taxon>Basidiomycota</taxon>
        <taxon>Agaricomycotina</taxon>
        <taxon>Agaricomycetes</taxon>
        <taxon>Agaricomycetidae</taxon>
        <taxon>Agaricales</taxon>
        <taxon>Marasmiineae</taxon>
        <taxon>Mycenaceae</taxon>
        <taxon>Favolaschia</taxon>
    </lineage>
</organism>
<dbReference type="Proteomes" id="UP001362999">
    <property type="component" value="Unassembled WGS sequence"/>
</dbReference>
<name>A0AAW0AXN9_9AGAR</name>
<evidence type="ECO:0000313" key="2">
    <source>
        <dbReference type="Proteomes" id="UP001362999"/>
    </source>
</evidence>
<keyword evidence="2" id="KW-1185">Reference proteome</keyword>
<comment type="caution">
    <text evidence="1">The sequence shown here is derived from an EMBL/GenBank/DDBJ whole genome shotgun (WGS) entry which is preliminary data.</text>
</comment>
<dbReference type="EMBL" id="JAWWNJ010000047">
    <property type="protein sequence ID" value="KAK7017838.1"/>
    <property type="molecule type" value="Genomic_DNA"/>
</dbReference>
<sequence>MSTNLTATTMPPPLALIIMGAAINHVLEQTLSSACVVCRLRGSPVWDQHIRDDCQGSVATIFDTQHVVWKTRAFDLPTGWCFFCYRPQGYQGFHEATPVSPRNCLYKGHIQAALYTFWTRAECIAPPSSCPLIPAHLQGRTLTEFSEWAQGDAHGISHHKFKKFLVVFYWLLRSAGFLSAEYILSDEILQQFV</sequence>
<protein>
    <submittedName>
        <fullName evidence="1">Uncharacterized protein</fullName>
    </submittedName>
</protein>
<proteinExistence type="predicted"/>
<reference evidence="1 2" key="1">
    <citation type="journal article" date="2024" name="J Genomics">
        <title>Draft genome sequencing and assembly of Favolaschia claudopus CIRM-BRFM 2984 isolated from oak limbs.</title>
        <authorList>
            <person name="Navarro D."/>
            <person name="Drula E."/>
            <person name="Chaduli D."/>
            <person name="Cazenave R."/>
            <person name="Ahrendt S."/>
            <person name="Wang J."/>
            <person name="Lipzen A."/>
            <person name="Daum C."/>
            <person name="Barry K."/>
            <person name="Grigoriev I.V."/>
            <person name="Favel A."/>
            <person name="Rosso M.N."/>
            <person name="Martin F."/>
        </authorList>
    </citation>
    <scope>NUCLEOTIDE SEQUENCE [LARGE SCALE GENOMIC DNA]</scope>
    <source>
        <strain evidence="1 2">CIRM-BRFM 2984</strain>
    </source>
</reference>
<gene>
    <name evidence="1" type="ORF">R3P38DRAFT_3201495</name>
</gene>